<accession>A0AB38YD04</accession>
<organism evidence="6">
    <name type="scientific">Salinispirillum sp. LH 10-3-1</name>
    <dbReference type="NCBI Taxonomy" id="2952525"/>
    <lineage>
        <taxon>Bacteria</taxon>
        <taxon>Pseudomonadati</taxon>
        <taxon>Pseudomonadota</taxon>
        <taxon>Gammaproteobacteria</taxon>
        <taxon>Oceanospirillales</taxon>
        <taxon>Saccharospirillaceae</taxon>
        <taxon>Salinispirillum</taxon>
    </lineage>
</organism>
<evidence type="ECO:0000256" key="4">
    <source>
        <dbReference type="ARBA" id="ARBA00022833"/>
    </source>
</evidence>
<proteinExistence type="predicted"/>
<evidence type="ECO:0000256" key="1">
    <source>
        <dbReference type="ARBA" id="ARBA00001947"/>
    </source>
</evidence>
<feature type="domain" description="Succinylglutamate desuccinylase/Aspartoacylase catalytic" evidence="5">
    <location>
        <begin position="32"/>
        <end position="263"/>
    </location>
</feature>
<dbReference type="InterPro" id="IPR053138">
    <property type="entry name" value="N-alpha-Ac-DABA_deacetylase"/>
</dbReference>
<keyword evidence="2" id="KW-0479">Metal-binding</keyword>
<name>A0AB38YD04_9GAMM</name>
<evidence type="ECO:0000256" key="2">
    <source>
        <dbReference type="ARBA" id="ARBA00022723"/>
    </source>
</evidence>
<dbReference type="GO" id="GO:0046872">
    <property type="term" value="F:metal ion binding"/>
    <property type="evidence" value="ECO:0007669"/>
    <property type="project" value="UniProtKB-KW"/>
</dbReference>
<dbReference type="RefSeq" id="WP_304994530.1">
    <property type="nucleotide sequence ID" value="NZ_CP101717.1"/>
</dbReference>
<dbReference type="Gene3D" id="3.40.630.10">
    <property type="entry name" value="Zn peptidases"/>
    <property type="match status" value="1"/>
</dbReference>
<keyword evidence="3" id="KW-0378">Hydrolase</keyword>
<dbReference type="EMBL" id="CP101717">
    <property type="protein sequence ID" value="WLD57243.1"/>
    <property type="molecule type" value="Genomic_DNA"/>
</dbReference>
<evidence type="ECO:0000313" key="6">
    <source>
        <dbReference type="EMBL" id="WLD57243.1"/>
    </source>
</evidence>
<dbReference type="PANTHER" id="PTHR37326">
    <property type="entry name" value="BLL3975 PROTEIN"/>
    <property type="match status" value="1"/>
</dbReference>
<dbReference type="CDD" id="cd06250">
    <property type="entry name" value="M14_PaAOTO_like"/>
    <property type="match status" value="1"/>
</dbReference>
<dbReference type="GO" id="GO:0016788">
    <property type="term" value="F:hydrolase activity, acting on ester bonds"/>
    <property type="evidence" value="ECO:0007669"/>
    <property type="project" value="InterPro"/>
</dbReference>
<evidence type="ECO:0000259" key="5">
    <source>
        <dbReference type="Pfam" id="PF24827"/>
    </source>
</evidence>
<keyword evidence="4" id="KW-0862">Zinc</keyword>
<dbReference type="PANTHER" id="PTHR37326:SF1">
    <property type="entry name" value="BLL3975 PROTEIN"/>
    <property type="match status" value="1"/>
</dbReference>
<dbReference type="InterPro" id="IPR055438">
    <property type="entry name" value="AstE_AspA_cat"/>
</dbReference>
<dbReference type="SUPFAM" id="SSF53187">
    <property type="entry name" value="Zn-dependent exopeptidases"/>
    <property type="match status" value="1"/>
</dbReference>
<sequence>MSVRRIPLTAPAPGHERYLTVHEFGAGEHIAYIQAGLHADEWPGLLVVQHLLQKLAELEQAGKIHQTIRVVPYANPLGMNQRVFGVFPGRYDLVTGQNFNRGMALSAEELVARVTPQLTDDAAANDQLVRAALRALVSEKTTEYEVHALHKALLTESIDATVMLDLHCDFGAMPYLFYGKHQVEQGQALAHCLGFPLSLEEDVRGTVAFDGTHTQPWVVLGDKTSAPFARPCFAATLELRGVQDVNDALAKRDAEGLLAFLEHQGFVSDSGAEPQPMAGTPERFDVEQVKLVQSTANGILVHHKPLGSRVRQGEHFADIVLLDRETPQRVAVEAPVSGLLFNLSHAYMVHPGVTLAMIASDEAVGEPGAQLCM</sequence>
<dbReference type="Pfam" id="PF24827">
    <property type="entry name" value="AstE_AspA_cat"/>
    <property type="match status" value="1"/>
</dbReference>
<comment type="cofactor">
    <cofactor evidence="1">
        <name>Zn(2+)</name>
        <dbReference type="ChEBI" id="CHEBI:29105"/>
    </cofactor>
</comment>
<protein>
    <submittedName>
        <fullName evidence="6">M14 family metallopeptidase</fullName>
    </submittedName>
</protein>
<gene>
    <name evidence="6" type="ORF">NFC81_10980</name>
</gene>
<reference evidence="6" key="1">
    <citation type="submission" date="2022-07" db="EMBL/GenBank/DDBJ databases">
        <title>Complete genome sequence of Salinispirillum sp. LH10-3-1 capable of multiple carbohydrate inversion isolated from a soda lake.</title>
        <authorList>
            <person name="Liu J."/>
            <person name="Zhai Y."/>
            <person name="Zhang H."/>
            <person name="Yang H."/>
            <person name="Qu J."/>
            <person name="Li J."/>
        </authorList>
    </citation>
    <scope>NUCLEOTIDE SEQUENCE</scope>
    <source>
        <strain evidence="6">LH 10-3-1</strain>
    </source>
</reference>
<dbReference type="AlphaFoldDB" id="A0AB38YD04"/>
<evidence type="ECO:0000256" key="3">
    <source>
        <dbReference type="ARBA" id="ARBA00022801"/>
    </source>
</evidence>